<evidence type="ECO:0000313" key="2">
    <source>
        <dbReference type="EnsemblPlants" id="LPERR01G22960.1"/>
    </source>
</evidence>
<dbReference type="HOGENOM" id="CLU_091888_0_0_1"/>
<sequence>MGVIDILTRVDAICHKYERYDADMLNGAGVAGGDDLFARLFASVDAEVNECLEKAEAARKEKNRATVVALNLEIRRTKAKLVQEDLPKLQRLALGKVKGLSKEELAIRSDLIGSSQYQIEVLHLQRKLEYRDPVQEARFSLSRHLDEDLDIIGEGVETLKNIVSDMNKADGANTDLKNTNNRLKETVLQIVGPKYAFLSPHLYDPLRSNRNFCIDIVLLCVILGIAAYLYW</sequence>
<dbReference type="Gramene" id="LPERR01G22960.1">
    <property type="protein sequence ID" value="LPERR01G22960.1"/>
    <property type="gene ID" value="LPERR01G22960"/>
</dbReference>
<keyword evidence="3" id="KW-1185">Reference proteome</keyword>
<dbReference type="STRING" id="77586.A0A0D9V482"/>
<dbReference type="AlphaFoldDB" id="A0A0D9V482"/>
<accession>A0A0D9V482</accession>
<name>A0A0D9V482_9ORYZ</name>
<proteinExistence type="predicted"/>
<dbReference type="eggNOG" id="ENOG502QS7N">
    <property type="taxonomic scope" value="Eukaryota"/>
</dbReference>
<evidence type="ECO:0000313" key="3">
    <source>
        <dbReference type="Proteomes" id="UP000032180"/>
    </source>
</evidence>
<dbReference type="CDD" id="cd15841">
    <property type="entry name" value="SNARE_Qc"/>
    <property type="match status" value="1"/>
</dbReference>
<organism evidence="2 3">
    <name type="scientific">Leersia perrieri</name>
    <dbReference type="NCBI Taxonomy" id="77586"/>
    <lineage>
        <taxon>Eukaryota</taxon>
        <taxon>Viridiplantae</taxon>
        <taxon>Streptophyta</taxon>
        <taxon>Embryophyta</taxon>
        <taxon>Tracheophyta</taxon>
        <taxon>Spermatophyta</taxon>
        <taxon>Magnoliopsida</taxon>
        <taxon>Liliopsida</taxon>
        <taxon>Poales</taxon>
        <taxon>Poaceae</taxon>
        <taxon>BOP clade</taxon>
        <taxon>Oryzoideae</taxon>
        <taxon>Oryzeae</taxon>
        <taxon>Oryzinae</taxon>
        <taxon>Leersia</taxon>
    </lineage>
</organism>
<evidence type="ECO:0000256" key="1">
    <source>
        <dbReference type="SAM" id="Phobius"/>
    </source>
</evidence>
<dbReference type="Proteomes" id="UP000032180">
    <property type="component" value="Chromosome 1"/>
</dbReference>
<dbReference type="EnsemblPlants" id="LPERR01G22960.1">
    <property type="protein sequence ID" value="LPERR01G22960.1"/>
    <property type="gene ID" value="LPERR01G22960"/>
</dbReference>
<evidence type="ECO:0008006" key="4">
    <source>
        <dbReference type="Google" id="ProtNLM"/>
    </source>
</evidence>
<reference evidence="3" key="2">
    <citation type="submission" date="2013-12" db="EMBL/GenBank/DDBJ databases">
        <authorList>
            <person name="Yu Y."/>
            <person name="Lee S."/>
            <person name="de Baynast K."/>
            <person name="Wissotski M."/>
            <person name="Liu L."/>
            <person name="Talag J."/>
            <person name="Goicoechea J."/>
            <person name="Angelova A."/>
            <person name="Jetty R."/>
            <person name="Kudrna D."/>
            <person name="Golser W."/>
            <person name="Rivera L."/>
            <person name="Zhang J."/>
            <person name="Wing R."/>
        </authorList>
    </citation>
    <scope>NUCLEOTIDE SEQUENCE</scope>
</reference>
<feature type="transmembrane region" description="Helical" evidence="1">
    <location>
        <begin position="212"/>
        <end position="230"/>
    </location>
</feature>
<protein>
    <recommendedName>
        <fullName evidence="4">t-SNARE coiled-coil homology domain-containing protein</fullName>
    </recommendedName>
</protein>
<keyword evidence="1" id="KW-0812">Transmembrane</keyword>
<keyword evidence="1" id="KW-0472">Membrane</keyword>
<reference evidence="2" key="3">
    <citation type="submission" date="2015-04" db="UniProtKB">
        <authorList>
            <consortium name="EnsemblPlants"/>
        </authorList>
    </citation>
    <scope>IDENTIFICATION</scope>
</reference>
<reference evidence="2 3" key="1">
    <citation type="submission" date="2012-08" db="EMBL/GenBank/DDBJ databases">
        <title>Oryza genome evolution.</title>
        <authorList>
            <person name="Wing R.A."/>
        </authorList>
    </citation>
    <scope>NUCLEOTIDE SEQUENCE</scope>
</reference>
<keyword evidence="1" id="KW-1133">Transmembrane helix</keyword>